<dbReference type="Proteomes" id="UP000283087">
    <property type="component" value="Unassembled WGS sequence"/>
</dbReference>
<comment type="caution">
    <text evidence="1">The sequence shown here is derived from an EMBL/GenBank/DDBJ whole genome shotgun (WGS) entry which is preliminary data.</text>
</comment>
<gene>
    <name evidence="1" type="ORF">EH243_06915</name>
</gene>
<evidence type="ECO:0000313" key="2">
    <source>
        <dbReference type="Proteomes" id="UP000283087"/>
    </source>
</evidence>
<protein>
    <submittedName>
        <fullName evidence="1">Uncharacterized protein</fullName>
    </submittedName>
</protein>
<accession>A0A430KS29</accession>
<evidence type="ECO:0000313" key="1">
    <source>
        <dbReference type="EMBL" id="RTE66319.1"/>
    </source>
</evidence>
<dbReference type="EMBL" id="RQXW01000005">
    <property type="protein sequence ID" value="RTE66319.1"/>
    <property type="molecule type" value="Genomic_DNA"/>
</dbReference>
<name>A0A430KS29_9GAMM</name>
<organism evidence="1 2">
    <name type="scientific">Amphritea opalescens</name>
    <dbReference type="NCBI Taxonomy" id="2490544"/>
    <lineage>
        <taxon>Bacteria</taxon>
        <taxon>Pseudomonadati</taxon>
        <taxon>Pseudomonadota</taxon>
        <taxon>Gammaproteobacteria</taxon>
        <taxon>Oceanospirillales</taxon>
        <taxon>Oceanospirillaceae</taxon>
        <taxon>Amphritea</taxon>
    </lineage>
</organism>
<sequence length="113" mass="11117">MSFANRTIDISANCIIGTIGAVRSSPPPYGKSAGGVGAASGGDGCCGALVSFANRTIDIIANCIIGTIGAVRSSPPPYGKSAGVVGAASGGDGCWGVLVRSQDYSRRLADIAP</sequence>
<reference evidence="1 2" key="1">
    <citation type="submission" date="2018-11" db="EMBL/GenBank/DDBJ databases">
        <title>The draft genome sequence of Amphritea opalescens ANRC-JH13T.</title>
        <authorList>
            <person name="Fang Z."/>
            <person name="Zhang Y."/>
            <person name="Han X."/>
        </authorList>
    </citation>
    <scope>NUCLEOTIDE SEQUENCE [LARGE SCALE GENOMIC DNA]</scope>
    <source>
        <strain evidence="1 2">ANRC-JH13</strain>
    </source>
</reference>
<proteinExistence type="predicted"/>
<dbReference type="AlphaFoldDB" id="A0A430KS29"/>
<dbReference type="RefSeq" id="WP_126157917.1">
    <property type="nucleotide sequence ID" value="NZ_RQXW01000005.1"/>
</dbReference>
<keyword evidence="2" id="KW-1185">Reference proteome</keyword>